<keyword evidence="2" id="KW-1185">Reference proteome</keyword>
<dbReference type="RefSeq" id="WP_087245096.1">
    <property type="nucleotide sequence ID" value="NZ_AP031415.1"/>
</dbReference>
<name>A0A1Y4T3I6_9FIRM</name>
<accession>A0A1Y4T3I6</accession>
<dbReference type="AlphaFoldDB" id="A0A1Y4T3I6"/>
<reference evidence="1 2" key="1">
    <citation type="journal article" date="2018" name="BMC Genomics">
        <title>Whole genome sequencing and function prediction of 133 gut anaerobes isolated from chicken caecum in pure cultures.</title>
        <authorList>
            <person name="Medvecky M."/>
            <person name="Cejkova D."/>
            <person name="Polansky O."/>
            <person name="Karasova D."/>
            <person name="Kubasova T."/>
            <person name="Cizek A."/>
            <person name="Rychlik I."/>
        </authorList>
    </citation>
    <scope>NUCLEOTIDE SEQUENCE [LARGE SCALE GENOMIC DNA]</scope>
    <source>
        <strain evidence="1 2">An13</strain>
    </source>
</reference>
<dbReference type="NCBIfam" id="TIGR02988">
    <property type="entry name" value="YaaA_near_RecF"/>
    <property type="match status" value="1"/>
</dbReference>
<dbReference type="OrthoDB" id="9811532at2"/>
<organism evidence="1 2">
    <name type="scientific">Massilimicrobiota timonensis</name>
    <dbReference type="NCBI Taxonomy" id="1776392"/>
    <lineage>
        <taxon>Bacteria</taxon>
        <taxon>Bacillati</taxon>
        <taxon>Bacillota</taxon>
        <taxon>Erysipelotrichia</taxon>
        <taxon>Erysipelotrichales</taxon>
        <taxon>Erysipelotrichaceae</taxon>
        <taxon>Massilimicrobiota</taxon>
    </lineage>
</organism>
<dbReference type="SUPFAM" id="SSF55174">
    <property type="entry name" value="Alpha-L RNA-binding motif"/>
    <property type="match status" value="1"/>
</dbReference>
<evidence type="ECO:0000313" key="2">
    <source>
        <dbReference type="Proteomes" id="UP000195305"/>
    </source>
</evidence>
<dbReference type="PROSITE" id="PS50889">
    <property type="entry name" value="S4"/>
    <property type="match status" value="1"/>
</dbReference>
<dbReference type="CDD" id="cd00165">
    <property type="entry name" value="S4"/>
    <property type="match status" value="1"/>
</dbReference>
<evidence type="ECO:0000313" key="1">
    <source>
        <dbReference type="EMBL" id="OUQ36704.1"/>
    </source>
</evidence>
<gene>
    <name evidence="1" type="ORF">B5E75_00370</name>
</gene>
<dbReference type="Proteomes" id="UP000195305">
    <property type="component" value="Unassembled WGS sequence"/>
</dbReference>
<dbReference type="EMBL" id="NFLJ01000001">
    <property type="protein sequence ID" value="OUQ36704.1"/>
    <property type="molecule type" value="Genomic_DNA"/>
</dbReference>
<proteinExistence type="predicted"/>
<comment type="caution">
    <text evidence="1">The sequence shown here is derived from an EMBL/GenBank/DDBJ whole genome shotgun (WGS) entry which is preliminary data.</text>
</comment>
<dbReference type="GO" id="GO:0003723">
    <property type="term" value="F:RNA binding"/>
    <property type="evidence" value="ECO:0007669"/>
    <property type="project" value="UniProtKB-KW"/>
</dbReference>
<dbReference type="Gene3D" id="3.10.290.10">
    <property type="entry name" value="RNA-binding S4 domain"/>
    <property type="match status" value="1"/>
</dbReference>
<dbReference type="Pfam" id="PF13275">
    <property type="entry name" value="S4_2"/>
    <property type="match status" value="1"/>
</dbReference>
<protein>
    <submittedName>
        <fullName evidence="1">RNA-binding protein</fullName>
    </submittedName>
</protein>
<dbReference type="InterPro" id="IPR014330">
    <property type="entry name" value="RNA-bd_S4-rel_YaaA"/>
</dbReference>
<sequence>MKEVTIHSEYITLGQLLKLADAVSSGAEAKLVISDGLVLVNGEVETRRGKKLYHQDIVSFDGQEYLIINEDS</sequence>
<dbReference type="InterPro" id="IPR036986">
    <property type="entry name" value="S4_RNA-bd_sf"/>
</dbReference>